<evidence type="ECO:0000256" key="1">
    <source>
        <dbReference type="ARBA" id="ARBA00008520"/>
    </source>
</evidence>
<dbReference type="SUPFAM" id="SSF53850">
    <property type="entry name" value="Periplasmic binding protein-like II"/>
    <property type="match status" value="1"/>
</dbReference>
<comment type="caution">
    <text evidence="6">The sequence shown here is derived from an EMBL/GenBank/DDBJ whole genome shotgun (WGS) entry which is preliminary data.</text>
</comment>
<dbReference type="GO" id="GO:0015768">
    <property type="term" value="P:maltose transport"/>
    <property type="evidence" value="ECO:0007669"/>
    <property type="project" value="TreeGrafter"/>
</dbReference>
<dbReference type="PANTHER" id="PTHR30061:SF50">
    <property type="entry name" value="MALTOSE_MALTODEXTRIN-BINDING PERIPLASMIC PROTEIN"/>
    <property type="match status" value="1"/>
</dbReference>
<dbReference type="GO" id="GO:0055052">
    <property type="term" value="C:ATP-binding cassette (ABC) transporter complex, substrate-binding subunit-containing"/>
    <property type="evidence" value="ECO:0007669"/>
    <property type="project" value="TreeGrafter"/>
</dbReference>
<reference evidence="6 7" key="1">
    <citation type="submission" date="2019-05" db="EMBL/GenBank/DDBJ databases">
        <authorList>
            <person name="Lee S.D."/>
        </authorList>
    </citation>
    <scope>NUCLEOTIDE SEQUENCE [LARGE SCALE GENOMIC DNA]</scope>
    <source>
        <strain evidence="6 7">GH2-6</strain>
    </source>
</reference>
<evidence type="ECO:0000313" key="7">
    <source>
        <dbReference type="Proteomes" id="UP000307874"/>
    </source>
</evidence>
<name>A0A5C4JU75_9HYPH</name>
<dbReference type="CDD" id="cd13585">
    <property type="entry name" value="PBP2_TMBP_like"/>
    <property type="match status" value="1"/>
</dbReference>
<evidence type="ECO:0000256" key="3">
    <source>
        <dbReference type="ARBA" id="ARBA00022729"/>
    </source>
</evidence>
<evidence type="ECO:0000256" key="2">
    <source>
        <dbReference type="ARBA" id="ARBA00022448"/>
    </source>
</evidence>
<organism evidence="6 7">
    <name type="scientific">Martelella lutilitoris</name>
    <dbReference type="NCBI Taxonomy" id="2583532"/>
    <lineage>
        <taxon>Bacteria</taxon>
        <taxon>Pseudomonadati</taxon>
        <taxon>Pseudomonadota</taxon>
        <taxon>Alphaproteobacteria</taxon>
        <taxon>Hyphomicrobiales</taxon>
        <taxon>Aurantimonadaceae</taxon>
        <taxon>Martelella</taxon>
    </lineage>
</organism>
<feature type="signal peptide" evidence="5">
    <location>
        <begin position="1"/>
        <end position="25"/>
    </location>
</feature>
<evidence type="ECO:0000313" key="6">
    <source>
        <dbReference type="EMBL" id="TNB48955.1"/>
    </source>
</evidence>
<keyword evidence="3 5" id="KW-0732">Signal</keyword>
<keyword evidence="2" id="KW-0813">Transport</keyword>
<dbReference type="Proteomes" id="UP000307874">
    <property type="component" value="Unassembled WGS sequence"/>
</dbReference>
<dbReference type="InterPro" id="IPR006059">
    <property type="entry name" value="SBP"/>
</dbReference>
<dbReference type="GO" id="GO:1901982">
    <property type="term" value="F:maltose binding"/>
    <property type="evidence" value="ECO:0007669"/>
    <property type="project" value="TreeGrafter"/>
</dbReference>
<dbReference type="GO" id="GO:0042956">
    <property type="term" value="P:maltodextrin transmembrane transport"/>
    <property type="evidence" value="ECO:0007669"/>
    <property type="project" value="TreeGrafter"/>
</dbReference>
<keyword evidence="4" id="KW-0574">Periplasm</keyword>
<evidence type="ECO:0000256" key="5">
    <source>
        <dbReference type="SAM" id="SignalP"/>
    </source>
</evidence>
<gene>
    <name evidence="6" type="ORF">FF124_02855</name>
</gene>
<comment type="similarity">
    <text evidence="1">Belongs to the bacterial solute-binding protein 1 family.</text>
</comment>
<dbReference type="OrthoDB" id="9805950at2"/>
<dbReference type="AlphaFoldDB" id="A0A5C4JU75"/>
<evidence type="ECO:0000256" key="4">
    <source>
        <dbReference type="ARBA" id="ARBA00022764"/>
    </source>
</evidence>
<dbReference type="EMBL" id="VCLB01000002">
    <property type="protein sequence ID" value="TNB48955.1"/>
    <property type="molecule type" value="Genomic_DNA"/>
</dbReference>
<protein>
    <submittedName>
        <fullName evidence="6">Sugar ABC transporter substrate-binding protein</fullName>
    </submittedName>
</protein>
<accession>A0A5C4JU75</accession>
<feature type="chain" id="PRO_5022952390" evidence="5">
    <location>
        <begin position="26"/>
        <end position="409"/>
    </location>
</feature>
<keyword evidence="7" id="KW-1185">Reference proteome</keyword>
<dbReference type="PANTHER" id="PTHR30061">
    <property type="entry name" value="MALTOSE-BINDING PERIPLASMIC PROTEIN"/>
    <property type="match status" value="1"/>
</dbReference>
<proteinExistence type="inferred from homology"/>
<reference evidence="6 7" key="2">
    <citation type="submission" date="2019-06" db="EMBL/GenBank/DDBJ databases">
        <title>Martelella lutilitoris sp. nov., isolated from a tidal mudflat.</title>
        <authorList>
            <person name="Kim Y.-J."/>
        </authorList>
    </citation>
    <scope>NUCLEOTIDE SEQUENCE [LARGE SCALE GENOMIC DNA]</scope>
    <source>
        <strain evidence="6 7">GH2-6</strain>
    </source>
</reference>
<sequence length="409" mass="44848">MNRAKLMLCVSAAALSLGTAVPTLAQEPVTLNIWTVDKTGQPTPDLAREFDESEPNIDVVYREVNFADLMSEAMRAYSVGRAPDVFAVDNPDTAMLAANGALLDLTDMIEQSDVINVDEYFEGPMASATWDGRIYGVPKATNTIALYYNKDMFEEAGIEEPPKTWDELIEDARILNDPENDVYGVAFSAKASEEGTFQFLPFVQMAGGSYDNINSEGGVEALTFFKTLLDEGLASPDTVSRTQWASTATFNAGNAAMAISGPWEINRMADEAEFDWGVTLLPTPAEGSPRSSAMGDYNWVIFSSTKHPEEAFKALEFFAEQDKDLFERFGQIPARNDIEIPPTGNEAKDEALHVFLEQMQYSQPRGPHPQWPKISKAIQTALQSALAGSQTPQQALDQAQAQIDKITGK</sequence>
<dbReference type="Pfam" id="PF01547">
    <property type="entry name" value="SBP_bac_1"/>
    <property type="match status" value="1"/>
</dbReference>
<dbReference type="Gene3D" id="3.40.190.10">
    <property type="entry name" value="Periplasmic binding protein-like II"/>
    <property type="match status" value="2"/>
</dbReference>